<comment type="similarity">
    <text evidence="2">Belongs to the serine-aspartate repeat-containing protein (SDr) family.</text>
</comment>
<keyword evidence="4" id="KW-0964">Secreted</keyword>
<dbReference type="InterPro" id="IPR041033">
    <property type="entry name" value="SpaA_PFL_dom_1"/>
</dbReference>
<protein>
    <submittedName>
        <fullName evidence="12">Peptidoglycan-binding protein</fullName>
    </submittedName>
</protein>
<dbReference type="InterPro" id="IPR041171">
    <property type="entry name" value="SDR_Ig"/>
</dbReference>
<evidence type="ECO:0000259" key="11">
    <source>
        <dbReference type="Pfam" id="PF17961"/>
    </source>
</evidence>
<gene>
    <name evidence="12" type="ORF">N495_11210</name>
</gene>
<feature type="chain" id="PRO_5002227820" evidence="8">
    <location>
        <begin position="27"/>
        <end position="576"/>
    </location>
</feature>
<keyword evidence="7" id="KW-1133">Transmembrane helix</keyword>
<dbReference type="SUPFAM" id="SSF49478">
    <property type="entry name" value="Cna protein B-type domain"/>
    <property type="match status" value="2"/>
</dbReference>
<feature type="signal peptide" evidence="8">
    <location>
        <begin position="1"/>
        <end position="26"/>
    </location>
</feature>
<evidence type="ECO:0000259" key="9">
    <source>
        <dbReference type="Pfam" id="PF05737"/>
    </source>
</evidence>
<dbReference type="Proteomes" id="UP000032250">
    <property type="component" value="Unassembled WGS sequence"/>
</dbReference>
<dbReference type="OrthoDB" id="9804660at2"/>
<dbReference type="Gene3D" id="2.60.40.10">
    <property type="entry name" value="Immunoglobulins"/>
    <property type="match status" value="2"/>
</dbReference>
<keyword evidence="5 8" id="KW-0732">Signal</keyword>
<evidence type="ECO:0000256" key="5">
    <source>
        <dbReference type="ARBA" id="ARBA00022729"/>
    </source>
</evidence>
<dbReference type="InterPro" id="IPR011252">
    <property type="entry name" value="Fibrogen-bd_dom1"/>
</dbReference>
<organism evidence="12 13">
    <name type="scientific">Clostridium botulinum B2 450</name>
    <dbReference type="NCBI Taxonomy" id="1379739"/>
    <lineage>
        <taxon>Bacteria</taxon>
        <taxon>Bacillati</taxon>
        <taxon>Bacillota</taxon>
        <taxon>Clostridia</taxon>
        <taxon>Eubacteriales</taxon>
        <taxon>Clostridiaceae</taxon>
        <taxon>Clostridium</taxon>
    </lineage>
</organism>
<feature type="domain" description="Collagen binding" evidence="9">
    <location>
        <begin position="177"/>
        <end position="299"/>
    </location>
</feature>
<dbReference type="SUPFAM" id="SSF49401">
    <property type="entry name" value="Bacterial adhesins"/>
    <property type="match status" value="2"/>
</dbReference>
<keyword evidence="6" id="KW-0572">Peptidoglycan-anchor</keyword>
<dbReference type="InterPro" id="IPR013783">
    <property type="entry name" value="Ig-like_fold"/>
</dbReference>
<comment type="subcellular location">
    <subcellularLocation>
        <location evidence="1">Secreted</location>
        <location evidence="1">Cell wall</location>
        <topology evidence="1">Peptidoglycan-anchor</topology>
    </subcellularLocation>
</comment>
<sequence length="576" mass="65198">MNKLMKFFVVIFMITNIFFNSYSVNAETPEGQKNSSILDNLNITHEDGSDKNQWYTWERVNLNYEWSLKDHKKGDVEEFDLPKEFQLENGLHFNIKTNEGVLIQKVHADKNGHVKVELVDTTNYIETHENIHGNMYFTTKFNKDIINEPGKYPISLDNNISTEPIEIIPEYLPNKDEKIYKWGTVNKDDGIIKWVIRVNYAQAEINNAIIKEELGEGQNYIEGSVKISQVTFNHNTGNYDECIDVTDKFNMNENNTGFNIDLGNINKGYIIKFNSKITNSNQIIFSNTVRLDGDNIEEKFTKVEAKSSEGGGKAAGINDPSVILTKVDSDTKEVLKDAEFSLQNKMGIDIKIGLKTDENGQIHVKGLVSGEYQFVETKAPNGYKLDKTPIKFTIKDGQIGDIRVNKENTAIPGNVILTKIDSSGKKALEGAEFSLQNKSGKDIKIGLKTDKNGQIYVKDLVPGEYQFVETKAPNGYKLDKNPVKFTVKVGQTNTLNLIKYNEALGKIQKKLLDSGENKPMQPDNKLIQENSKIMQSNNKLPRTGYSFNFIMLGIGFILISIASIFLIRRQKQLRSK</sequence>
<dbReference type="Gene3D" id="2.60.40.1280">
    <property type="match status" value="1"/>
</dbReference>
<evidence type="ECO:0000256" key="4">
    <source>
        <dbReference type="ARBA" id="ARBA00022525"/>
    </source>
</evidence>
<reference evidence="12 13" key="1">
    <citation type="submission" date="2014-06" db="EMBL/GenBank/DDBJ databases">
        <title>Genome characterization of distinct group I Clostridium botulinum lineages.</title>
        <authorList>
            <person name="Giordani F."/>
            <person name="Anselmo A."/>
            <person name="Fillo S."/>
            <person name="Palozzi A.M."/>
            <person name="Fortunato A."/>
            <person name="Gentile B."/>
            <person name="Ciammaruconi A."/>
            <person name="Anniballi F."/>
            <person name="De Medici D."/>
            <person name="Lista F."/>
        </authorList>
    </citation>
    <scope>NUCLEOTIDE SEQUENCE [LARGE SCALE GENOMIC DNA]</scope>
    <source>
        <strain evidence="12 13">B2 450</strain>
    </source>
</reference>
<name>A0A0D1BZG4_CLOBO</name>
<dbReference type="PANTHER" id="PTHR36108:SF13">
    <property type="entry name" value="COLOSSIN-B-RELATED"/>
    <property type="match status" value="1"/>
</dbReference>
<dbReference type="EMBL" id="JXSU01000007">
    <property type="protein sequence ID" value="KIS24126.1"/>
    <property type="molecule type" value="Genomic_DNA"/>
</dbReference>
<dbReference type="RefSeq" id="WP_043032100.1">
    <property type="nucleotide sequence ID" value="NZ_JXSU01000007.1"/>
</dbReference>
<dbReference type="InterPro" id="IPR008966">
    <property type="entry name" value="Adhesion_dom_sf"/>
</dbReference>
<proteinExistence type="inferred from homology"/>
<evidence type="ECO:0000256" key="3">
    <source>
        <dbReference type="ARBA" id="ARBA00022512"/>
    </source>
</evidence>
<dbReference type="PATRIC" id="fig|1379739.3.peg.2614"/>
<dbReference type="Pfam" id="PF17802">
    <property type="entry name" value="SpaA"/>
    <property type="match status" value="2"/>
</dbReference>
<evidence type="ECO:0000256" key="6">
    <source>
        <dbReference type="ARBA" id="ARBA00023088"/>
    </source>
</evidence>
<keyword evidence="3" id="KW-0134">Cell wall</keyword>
<dbReference type="Gene3D" id="2.60.40.740">
    <property type="match status" value="1"/>
</dbReference>
<dbReference type="PANTHER" id="PTHR36108">
    <property type="entry name" value="COLOSSIN-B-RELATED"/>
    <property type="match status" value="1"/>
</dbReference>
<evidence type="ECO:0000259" key="10">
    <source>
        <dbReference type="Pfam" id="PF17802"/>
    </source>
</evidence>
<dbReference type="NCBIfam" id="TIGR01167">
    <property type="entry name" value="LPXTG_anchor"/>
    <property type="match status" value="1"/>
</dbReference>
<evidence type="ECO:0000256" key="7">
    <source>
        <dbReference type="SAM" id="Phobius"/>
    </source>
</evidence>
<dbReference type="Pfam" id="PF17961">
    <property type="entry name" value="Big_8"/>
    <property type="match status" value="1"/>
</dbReference>
<dbReference type="Pfam" id="PF05737">
    <property type="entry name" value="Collagen_bind"/>
    <property type="match status" value="1"/>
</dbReference>
<accession>A0A0D1BZG4</accession>
<dbReference type="GO" id="GO:0005518">
    <property type="term" value="F:collagen binding"/>
    <property type="evidence" value="ECO:0007669"/>
    <property type="project" value="InterPro"/>
</dbReference>
<feature type="transmembrane region" description="Helical" evidence="7">
    <location>
        <begin position="545"/>
        <end position="567"/>
    </location>
</feature>
<feature type="domain" description="SpaA-like prealbumin fold" evidence="10">
    <location>
        <begin position="321"/>
        <end position="406"/>
    </location>
</feature>
<keyword evidence="7" id="KW-0472">Membrane</keyword>
<feature type="domain" description="SDR-like Ig" evidence="11">
    <location>
        <begin position="56"/>
        <end position="150"/>
    </location>
</feature>
<evidence type="ECO:0000256" key="1">
    <source>
        <dbReference type="ARBA" id="ARBA00004168"/>
    </source>
</evidence>
<keyword evidence="7" id="KW-0812">Transmembrane</keyword>
<dbReference type="HOGENOM" id="CLU_019685_1_0_9"/>
<evidence type="ECO:0000313" key="12">
    <source>
        <dbReference type="EMBL" id="KIS24126.1"/>
    </source>
</evidence>
<dbReference type="AlphaFoldDB" id="A0A0D1BZG4"/>
<evidence type="ECO:0000256" key="2">
    <source>
        <dbReference type="ARBA" id="ARBA00007257"/>
    </source>
</evidence>
<dbReference type="GO" id="GO:0007155">
    <property type="term" value="P:cell adhesion"/>
    <property type="evidence" value="ECO:0007669"/>
    <property type="project" value="InterPro"/>
</dbReference>
<feature type="domain" description="SpaA-like prealbumin fold" evidence="10">
    <location>
        <begin position="413"/>
        <end position="496"/>
    </location>
</feature>
<evidence type="ECO:0000313" key="13">
    <source>
        <dbReference type="Proteomes" id="UP000032250"/>
    </source>
</evidence>
<evidence type="ECO:0000256" key="8">
    <source>
        <dbReference type="SAM" id="SignalP"/>
    </source>
</evidence>
<dbReference type="InterPro" id="IPR008456">
    <property type="entry name" value="Collagen-bd_dom"/>
</dbReference>
<comment type="caution">
    <text evidence="12">The sequence shown here is derived from an EMBL/GenBank/DDBJ whole genome shotgun (WGS) entry which is preliminary data.</text>
</comment>